<protein>
    <submittedName>
        <fullName evidence="2">2-oxoglutarate dehydrogenase</fullName>
    </submittedName>
</protein>
<dbReference type="EMBL" id="CP097507">
    <property type="protein sequence ID" value="URE06576.1"/>
    <property type="molecule type" value="Genomic_DNA"/>
</dbReference>
<evidence type="ECO:0000256" key="1">
    <source>
        <dbReference type="SAM" id="MobiDB-lite"/>
    </source>
</evidence>
<evidence type="ECO:0000313" key="2">
    <source>
        <dbReference type="EMBL" id="URE06576.1"/>
    </source>
</evidence>
<feature type="region of interest" description="Disordered" evidence="1">
    <location>
        <begin position="113"/>
        <end position="169"/>
    </location>
</feature>
<feature type="compositionally biased region" description="Polar residues" evidence="1">
    <location>
        <begin position="155"/>
        <end position="169"/>
    </location>
</feature>
<evidence type="ECO:0000313" key="3">
    <source>
        <dbReference type="Proteomes" id="UP001055439"/>
    </source>
</evidence>
<reference evidence="2" key="1">
    <citation type="submission" date="2022-05" db="EMBL/GenBank/DDBJ databases">
        <title>The Musa troglodytarum L. genome provides insights into the mechanism of non-climacteric behaviour and enrichment of carotenoids.</title>
        <authorList>
            <person name="Wang J."/>
        </authorList>
    </citation>
    <scope>NUCLEOTIDE SEQUENCE</scope>
    <source>
        <tissue evidence="2">Leaf</tissue>
    </source>
</reference>
<organism evidence="2 3">
    <name type="scientific">Musa troglodytarum</name>
    <name type="common">fe'i banana</name>
    <dbReference type="NCBI Taxonomy" id="320322"/>
    <lineage>
        <taxon>Eukaryota</taxon>
        <taxon>Viridiplantae</taxon>
        <taxon>Streptophyta</taxon>
        <taxon>Embryophyta</taxon>
        <taxon>Tracheophyta</taxon>
        <taxon>Spermatophyta</taxon>
        <taxon>Magnoliopsida</taxon>
        <taxon>Liliopsida</taxon>
        <taxon>Zingiberales</taxon>
        <taxon>Musaceae</taxon>
        <taxon>Musa</taxon>
    </lineage>
</organism>
<sequence>MLMNHCQILNSSSFWCFCCHLHSETAADADSVTHFFGLLHAKAGEEMELKLAMLLYILLLLTHQSLQHTFCFFIIQKSNKRNIEHEVGNARAAFGVPLTRRGFRFGIRRLPCSSGPRPAPSPATATTTTATTTACTPNPQPSLFRESTAAAFTPPRSNRPSFISTEKRE</sequence>
<name>A0A9E7K6P9_9LILI</name>
<gene>
    <name evidence="2" type="ORF">MUK42_19294</name>
</gene>
<dbReference type="Proteomes" id="UP001055439">
    <property type="component" value="Chromosome 5"/>
</dbReference>
<dbReference type="AlphaFoldDB" id="A0A9E7K6P9"/>
<accession>A0A9E7K6P9</accession>
<dbReference type="OrthoDB" id="413077at2759"/>
<keyword evidence="3" id="KW-1185">Reference proteome</keyword>
<proteinExistence type="predicted"/>
<feature type="compositionally biased region" description="Low complexity" evidence="1">
    <location>
        <begin position="122"/>
        <end position="137"/>
    </location>
</feature>